<feature type="compositionally biased region" description="Polar residues" evidence="1">
    <location>
        <begin position="194"/>
        <end position="207"/>
    </location>
</feature>
<dbReference type="OrthoDB" id="5870631at2759"/>
<dbReference type="Proteomes" id="UP000271889">
    <property type="component" value="Unassembled WGS sequence"/>
</dbReference>
<feature type="compositionally biased region" description="Basic and acidic residues" evidence="1">
    <location>
        <begin position="121"/>
        <end position="131"/>
    </location>
</feature>
<protein>
    <submittedName>
        <fullName evidence="2">Uncharacterized protein</fullName>
    </submittedName>
</protein>
<name>A0A3P6SUG8_CYLGO</name>
<accession>A0A3P6SUG8</accession>
<feature type="compositionally biased region" description="Low complexity" evidence="1">
    <location>
        <begin position="236"/>
        <end position="247"/>
    </location>
</feature>
<feature type="region of interest" description="Disordered" evidence="1">
    <location>
        <begin position="109"/>
        <end position="264"/>
    </location>
</feature>
<proteinExistence type="predicted"/>
<dbReference type="AlphaFoldDB" id="A0A3P6SUG8"/>
<evidence type="ECO:0000313" key="2">
    <source>
        <dbReference type="EMBL" id="VDK57191.1"/>
    </source>
</evidence>
<gene>
    <name evidence="2" type="ORF">CGOC_LOCUS3901</name>
</gene>
<sequence>MQARLRGRLRHALDNEKSHSLKEVQFDPKQNEICLIGSDVEQLVGMSQLSLMSGEKSAEVAKGSKKKAPVTMASEIKKAEAAAREAQRVAENERMIAICAKRRRAKEEAQRAAQAKAALEAQKKARSDESRSSGQTSDSPKPGVKRGTTKPSPPPQKRSVREQLTQTSTIGHRKGMEHARRPSAVRSHYRRSETPSQSARPTMSYTAQRRPHPSKSYYDETDGIGIKYQAKNIDVSTSSTSTSTASAPRKQPDFKEELSFLDAL</sequence>
<dbReference type="EMBL" id="UYRV01010142">
    <property type="protein sequence ID" value="VDK57191.1"/>
    <property type="molecule type" value="Genomic_DNA"/>
</dbReference>
<organism evidence="2 3">
    <name type="scientific">Cylicostephanus goldi</name>
    <name type="common">Nematode worm</name>
    <dbReference type="NCBI Taxonomy" id="71465"/>
    <lineage>
        <taxon>Eukaryota</taxon>
        <taxon>Metazoa</taxon>
        <taxon>Ecdysozoa</taxon>
        <taxon>Nematoda</taxon>
        <taxon>Chromadorea</taxon>
        <taxon>Rhabditida</taxon>
        <taxon>Rhabditina</taxon>
        <taxon>Rhabditomorpha</taxon>
        <taxon>Strongyloidea</taxon>
        <taxon>Strongylidae</taxon>
        <taxon>Cylicostephanus</taxon>
    </lineage>
</organism>
<evidence type="ECO:0000256" key="1">
    <source>
        <dbReference type="SAM" id="MobiDB-lite"/>
    </source>
</evidence>
<keyword evidence="3" id="KW-1185">Reference proteome</keyword>
<evidence type="ECO:0000313" key="3">
    <source>
        <dbReference type="Proteomes" id="UP000271889"/>
    </source>
</evidence>
<feature type="compositionally biased region" description="Low complexity" evidence="1">
    <location>
        <begin position="111"/>
        <end position="120"/>
    </location>
</feature>
<reference evidence="2 3" key="1">
    <citation type="submission" date="2018-11" db="EMBL/GenBank/DDBJ databases">
        <authorList>
            <consortium name="Pathogen Informatics"/>
        </authorList>
    </citation>
    <scope>NUCLEOTIDE SEQUENCE [LARGE SCALE GENOMIC DNA]</scope>
</reference>